<evidence type="ECO:0000256" key="2">
    <source>
        <dbReference type="ARBA" id="ARBA00023125"/>
    </source>
</evidence>
<organism evidence="5 6">
    <name type="scientific">Saccharothrix variisporea</name>
    <dbReference type="NCBI Taxonomy" id="543527"/>
    <lineage>
        <taxon>Bacteria</taxon>
        <taxon>Bacillati</taxon>
        <taxon>Actinomycetota</taxon>
        <taxon>Actinomycetes</taxon>
        <taxon>Pseudonocardiales</taxon>
        <taxon>Pseudonocardiaceae</taxon>
        <taxon>Saccharothrix</taxon>
    </lineage>
</organism>
<dbReference type="GO" id="GO:0003677">
    <property type="term" value="F:DNA binding"/>
    <property type="evidence" value="ECO:0007669"/>
    <property type="project" value="UniProtKB-KW"/>
</dbReference>
<evidence type="ECO:0000259" key="4">
    <source>
        <dbReference type="PROSITE" id="PS50043"/>
    </source>
</evidence>
<dbReference type="InterPro" id="IPR000792">
    <property type="entry name" value="Tscrpt_reg_LuxR_C"/>
</dbReference>
<dbReference type="SMART" id="SM00421">
    <property type="entry name" value="HTH_LUXR"/>
    <property type="match status" value="1"/>
</dbReference>
<dbReference type="SUPFAM" id="SSF46894">
    <property type="entry name" value="C-terminal effector domain of the bipartite response regulators"/>
    <property type="match status" value="1"/>
</dbReference>
<dbReference type="PANTHER" id="PTHR44688:SF16">
    <property type="entry name" value="DNA-BINDING TRANSCRIPTIONAL ACTIVATOR DEVR_DOSR"/>
    <property type="match status" value="1"/>
</dbReference>
<proteinExistence type="predicted"/>
<dbReference type="PANTHER" id="PTHR44688">
    <property type="entry name" value="DNA-BINDING TRANSCRIPTIONAL ACTIVATOR DEVR_DOSR"/>
    <property type="match status" value="1"/>
</dbReference>
<evidence type="ECO:0000256" key="3">
    <source>
        <dbReference type="ARBA" id="ARBA00023163"/>
    </source>
</evidence>
<dbReference type="AlphaFoldDB" id="A0A495XM29"/>
<evidence type="ECO:0000313" key="6">
    <source>
        <dbReference type="Proteomes" id="UP000272729"/>
    </source>
</evidence>
<dbReference type="Pfam" id="PF00196">
    <property type="entry name" value="GerE"/>
    <property type="match status" value="1"/>
</dbReference>
<comment type="caution">
    <text evidence="5">The sequence shown here is derived from an EMBL/GenBank/DDBJ whole genome shotgun (WGS) entry which is preliminary data.</text>
</comment>
<keyword evidence="6" id="KW-1185">Reference proteome</keyword>
<dbReference type="PROSITE" id="PS50043">
    <property type="entry name" value="HTH_LUXR_2"/>
    <property type="match status" value="1"/>
</dbReference>
<dbReference type="InterPro" id="IPR016032">
    <property type="entry name" value="Sig_transdc_resp-reg_C-effctor"/>
</dbReference>
<evidence type="ECO:0000313" key="5">
    <source>
        <dbReference type="EMBL" id="RKT72658.1"/>
    </source>
</evidence>
<sequence length="210" mass="22169">MAVMNTRLSLVGGTTRDTGVDAVLASAQREVLVLSTGALGSIGRVDRDNLRRGVRYRVLVPDSVRLSGKVTAFAAAGAEVRTETAVPMDALVVDGTTALLPGPHTGVAAFRLSGVVAATTALFDRMWPVAVPLAPAEPVEHREALSPRERDLLALLWSGATDDSAAARLGISVRTVRRMVSDIMNRLGARSRFQAGAKAADRGWLMDRAG</sequence>
<evidence type="ECO:0000256" key="1">
    <source>
        <dbReference type="ARBA" id="ARBA00023015"/>
    </source>
</evidence>
<reference evidence="5 6" key="1">
    <citation type="submission" date="2018-10" db="EMBL/GenBank/DDBJ databases">
        <title>Sequencing the genomes of 1000 actinobacteria strains.</title>
        <authorList>
            <person name="Klenk H.-P."/>
        </authorList>
    </citation>
    <scope>NUCLEOTIDE SEQUENCE [LARGE SCALE GENOMIC DNA]</scope>
    <source>
        <strain evidence="5 6">DSM 43911</strain>
    </source>
</reference>
<dbReference type="EMBL" id="RBXR01000001">
    <property type="protein sequence ID" value="RKT72658.1"/>
    <property type="molecule type" value="Genomic_DNA"/>
</dbReference>
<dbReference type="Gene3D" id="1.10.10.10">
    <property type="entry name" value="Winged helix-like DNA-binding domain superfamily/Winged helix DNA-binding domain"/>
    <property type="match status" value="1"/>
</dbReference>
<dbReference type="GO" id="GO:0006355">
    <property type="term" value="P:regulation of DNA-templated transcription"/>
    <property type="evidence" value="ECO:0007669"/>
    <property type="project" value="InterPro"/>
</dbReference>
<keyword evidence="3" id="KW-0804">Transcription</keyword>
<name>A0A495XM29_9PSEU</name>
<dbReference type="InterPro" id="IPR036388">
    <property type="entry name" value="WH-like_DNA-bd_sf"/>
</dbReference>
<gene>
    <name evidence="5" type="ORF">DFJ66_5980</name>
</gene>
<dbReference type="CDD" id="cd06170">
    <property type="entry name" value="LuxR_C_like"/>
    <property type="match status" value="1"/>
</dbReference>
<keyword evidence="1" id="KW-0805">Transcription regulation</keyword>
<keyword evidence="2" id="KW-0238">DNA-binding</keyword>
<accession>A0A495XM29</accession>
<dbReference type="PRINTS" id="PR00038">
    <property type="entry name" value="HTHLUXR"/>
</dbReference>
<protein>
    <submittedName>
        <fullName evidence="5">Regulatory LuxR family protein</fullName>
    </submittedName>
</protein>
<dbReference type="Proteomes" id="UP000272729">
    <property type="component" value="Unassembled WGS sequence"/>
</dbReference>
<feature type="domain" description="HTH luxR-type" evidence="4">
    <location>
        <begin position="138"/>
        <end position="203"/>
    </location>
</feature>